<dbReference type="AlphaFoldDB" id="A8PMG4"/>
<name>A8PMG4_9COXI</name>
<sequence length="148" mass="17118">MNRSLFSDIKEFSRIELIGECLNTFGSICPYSNKFYIFFIARDSNYNSVMLEEKDIIYAVKNKKIRLVHYLTGDEYTLGIVLENPQGDMFTLTNFFRKKEVNVMEIVAGKFSGYAPISVVFDLSNEIIISTEFMSFSGFECRALVYQK</sequence>
<proteinExistence type="predicted"/>
<dbReference type="OrthoDB" id="9939901at2"/>
<accession>A8PMG4</accession>
<keyword evidence="2" id="KW-1185">Reference proteome</keyword>
<dbReference type="EMBL" id="AAQJ02000001">
    <property type="protein sequence ID" value="EDP45744.1"/>
    <property type="molecule type" value="Genomic_DNA"/>
</dbReference>
<gene>
    <name evidence="1" type="ORF">RICGR_0719</name>
</gene>
<dbReference type="RefSeq" id="WP_006034732.1">
    <property type="nucleotide sequence ID" value="NZ_AAQJ02000001.1"/>
</dbReference>
<protein>
    <submittedName>
        <fullName evidence="1">Uncharacterized protein</fullName>
    </submittedName>
</protein>
<organism evidence="1 2">
    <name type="scientific">Rickettsiella grylli</name>
    <dbReference type="NCBI Taxonomy" id="59196"/>
    <lineage>
        <taxon>Bacteria</taxon>
        <taxon>Pseudomonadati</taxon>
        <taxon>Pseudomonadota</taxon>
        <taxon>Gammaproteobacteria</taxon>
        <taxon>Legionellales</taxon>
        <taxon>Coxiellaceae</taxon>
        <taxon>Rickettsiella</taxon>
    </lineage>
</organism>
<comment type="caution">
    <text evidence="1">The sequence shown here is derived from an EMBL/GenBank/DDBJ whole genome shotgun (WGS) entry which is preliminary data.</text>
</comment>
<dbReference type="Proteomes" id="UP000054075">
    <property type="component" value="Unassembled WGS sequence"/>
</dbReference>
<evidence type="ECO:0000313" key="2">
    <source>
        <dbReference type="Proteomes" id="UP000054075"/>
    </source>
</evidence>
<dbReference type="eggNOG" id="ENOG502ZN9Y">
    <property type="taxonomic scope" value="Bacteria"/>
</dbReference>
<reference evidence="1" key="2">
    <citation type="submission" date="2007-10" db="EMBL/GenBank/DDBJ databases">
        <authorList>
            <person name="Myers G.S."/>
        </authorList>
    </citation>
    <scope>NUCLEOTIDE SEQUENCE [LARGE SCALE GENOMIC DNA]</scope>
</reference>
<dbReference type="STRING" id="59196.RICGR_0719"/>
<reference evidence="1" key="1">
    <citation type="submission" date="2006-04" db="EMBL/GenBank/DDBJ databases">
        <authorList>
            <person name="Seshadri R."/>
            <person name="Federici B.A."/>
        </authorList>
    </citation>
    <scope>NUCLEOTIDE SEQUENCE [LARGE SCALE GENOMIC DNA]</scope>
</reference>
<evidence type="ECO:0000313" key="1">
    <source>
        <dbReference type="EMBL" id="EDP45744.1"/>
    </source>
</evidence>